<dbReference type="Proteomes" id="UP000799537">
    <property type="component" value="Unassembled WGS sequence"/>
</dbReference>
<dbReference type="InterPro" id="IPR032710">
    <property type="entry name" value="NTF2-like_dom_sf"/>
</dbReference>
<sequence>MADKLGKQKDEDALSVAKMLSESTGHLLISLNKSLLDRLNGRQYDSTAYQDVLDPDIHIELHGRMLKGPQGFVDGYKDVADLSPGLHVSITNSSAIVDERLDKATVLLHLNLTGFLEETRRAGTILSCWRRHEDGRWTSYAYHMFYGIQEFH</sequence>
<dbReference type="AlphaFoldDB" id="A0A6A6C9S5"/>
<evidence type="ECO:0000313" key="2">
    <source>
        <dbReference type="Proteomes" id="UP000799537"/>
    </source>
</evidence>
<dbReference type="SUPFAM" id="SSF54427">
    <property type="entry name" value="NTF2-like"/>
    <property type="match status" value="1"/>
</dbReference>
<gene>
    <name evidence="1" type="ORF">M409DRAFT_26183</name>
</gene>
<name>A0A6A6C9S5_ZASCE</name>
<dbReference type="RefSeq" id="XP_033664462.1">
    <property type="nucleotide sequence ID" value="XM_033807995.1"/>
</dbReference>
<proteinExistence type="predicted"/>
<accession>A0A6A6C9S5</accession>
<dbReference type="OrthoDB" id="10467747at2759"/>
<dbReference type="EMBL" id="ML993608">
    <property type="protein sequence ID" value="KAF2163573.1"/>
    <property type="molecule type" value="Genomic_DNA"/>
</dbReference>
<dbReference type="GeneID" id="54561267"/>
<protein>
    <recommendedName>
        <fullName evidence="3">SnoaL-like domain-containing protein</fullName>
    </recommendedName>
</protein>
<organism evidence="1 2">
    <name type="scientific">Zasmidium cellare ATCC 36951</name>
    <dbReference type="NCBI Taxonomy" id="1080233"/>
    <lineage>
        <taxon>Eukaryota</taxon>
        <taxon>Fungi</taxon>
        <taxon>Dikarya</taxon>
        <taxon>Ascomycota</taxon>
        <taxon>Pezizomycotina</taxon>
        <taxon>Dothideomycetes</taxon>
        <taxon>Dothideomycetidae</taxon>
        <taxon>Mycosphaerellales</taxon>
        <taxon>Mycosphaerellaceae</taxon>
        <taxon>Zasmidium</taxon>
    </lineage>
</organism>
<evidence type="ECO:0008006" key="3">
    <source>
        <dbReference type="Google" id="ProtNLM"/>
    </source>
</evidence>
<keyword evidence="2" id="KW-1185">Reference proteome</keyword>
<reference evidence="1" key="1">
    <citation type="journal article" date="2020" name="Stud. Mycol.">
        <title>101 Dothideomycetes genomes: a test case for predicting lifestyles and emergence of pathogens.</title>
        <authorList>
            <person name="Haridas S."/>
            <person name="Albert R."/>
            <person name="Binder M."/>
            <person name="Bloem J."/>
            <person name="Labutti K."/>
            <person name="Salamov A."/>
            <person name="Andreopoulos B."/>
            <person name="Baker S."/>
            <person name="Barry K."/>
            <person name="Bills G."/>
            <person name="Bluhm B."/>
            <person name="Cannon C."/>
            <person name="Castanera R."/>
            <person name="Culley D."/>
            <person name="Daum C."/>
            <person name="Ezra D."/>
            <person name="Gonzalez J."/>
            <person name="Henrissat B."/>
            <person name="Kuo A."/>
            <person name="Liang C."/>
            <person name="Lipzen A."/>
            <person name="Lutzoni F."/>
            <person name="Magnuson J."/>
            <person name="Mondo S."/>
            <person name="Nolan M."/>
            <person name="Ohm R."/>
            <person name="Pangilinan J."/>
            <person name="Park H.-J."/>
            <person name="Ramirez L."/>
            <person name="Alfaro M."/>
            <person name="Sun H."/>
            <person name="Tritt A."/>
            <person name="Yoshinaga Y."/>
            <person name="Zwiers L.-H."/>
            <person name="Turgeon B."/>
            <person name="Goodwin S."/>
            <person name="Spatafora J."/>
            <person name="Crous P."/>
            <person name="Grigoriev I."/>
        </authorList>
    </citation>
    <scope>NUCLEOTIDE SEQUENCE</scope>
    <source>
        <strain evidence="1">ATCC 36951</strain>
    </source>
</reference>
<dbReference type="Gene3D" id="3.10.450.50">
    <property type="match status" value="1"/>
</dbReference>
<evidence type="ECO:0000313" key="1">
    <source>
        <dbReference type="EMBL" id="KAF2163573.1"/>
    </source>
</evidence>